<feature type="domain" description="Peptidase M1 membrane alanine aminopeptidase" evidence="21">
    <location>
        <begin position="309"/>
        <end position="537"/>
    </location>
</feature>
<dbReference type="GO" id="GO:0006508">
    <property type="term" value="P:proteolysis"/>
    <property type="evidence" value="ECO:0007669"/>
    <property type="project" value="UniProtKB-KW"/>
</dbReference>
<evidence type="ECO:0000256" key="2">
    <source>
        <dbReference type="ARBA" id="ARBA00010136"/>
    </source>
</evidence>
<keyword evidence="15" id="KW-1015">Disulfide bond</keyword>
<keyword evidence="5" id="KW-1003">Cell membrane</keyword>
<keyword evidence="13" id="KW-0482">Metalloprotease</keyword>
<dbReference type="PANTHER" id="PTHR11533">
    <property type="entry name" value="PROTEASE M1 ZINC METALLOPROTEASE"/>
    <property type="match status" value="1"/>
</dbReference>
<evidence type="ECO:0000256" key="17">
    <source>
        <dbReference type="PIRSR" id="PIRSR634016-1"/>
    </source>
</evidence>
<evidence type="ECO:0000256" key="14">
    <source>
        <dbReference type="ARBA" id="ARBA00023136"/>
    </source>
</evidence>
<evidence type="ECO:0000256" key="18">
    <source>
        <dbReference type="PIRSR" id="PIRSR634016-3"/>
    </source>
</evidence>
<dbReference type="GO" id="GO:0005886">
    <property type="term" value="C:plasma membrane"/>
    <property type="evidence" value="ECO:0007669"/>
    <property type="project" value="UniProtKB-SubCell"/>
</dbReference>
<keyword evidence="12" id="KW-1133">Transmembrane helix</keyword>
<dbReference type="Pfam" id="PF11838">
    <property type="entry name" value="ERAP1_C"/>
    <property type="match status" value="2"/>
</dbReference>
<dbReference type="GO" id="GO:0005737">
    <property type="term" value="C:cytoplasm"/>
    <property type="evidence" value="ECO:0007669"/>
    <property type="project" value="TreeGrafter"/>
</dbReference>
<keyword evidence="8 18" id="KW-0479">Metal-binding</keyword>
<feature type="domain" description="Peptidase M1 membrane alanine aminopeptidase" evidence="21">
    <location>
        <begin position="969"/>
        <end position="1197"/>
    </location>
</feature>
<organism evidence="24 25">
    <name type="scientific">Electrophorus voltai</name>
    <dbReference type="NCBI Taxonomy" id="2609070"/>
    <lineage>
        <taxon>Eukaryota</taxon>
        <taxon>Metazoa</taxon>
        <taxon>Chordata</taxon>
        <taxon>Craniata</taxon>
        <taxon>Vertebrata</taxon>
        <taxon>Euteleostomi</taxon>
        <taxon>Actinopterygii</taxon>
        <taxon>Neopterygii</taxon>
        <taxon>Teleostei</taxon>
        <taxon>Ostariophysi</taxon>
        <taxon>Gymnotiformes</taxon>
        <taxon>Gymnotoidei</taxon>
        <taxon>Gymnotidae</taxon>
        <taxon>Electrophorus</taxon>
    </lineage>
</organism>
<feature type="site" description="Transition state stabilizer" evidence="19">
    <location>
        <position position="470"/>
    </location>
</feature>
<dbReference type="FunFam" id="1.10.390.10:FF:000016">
    <property type="entry name" value="Glutamyl aminopeptidase"/>
    <property type="match status" value="2"/>
</dbReference>
<protein>
    <recommendedName>
        <fullName evidence="26">Aminopeptidase</fullName>
    </recommendedName>
</protein>
<feature type="active site" description="Proton acceptor" evidence="17">
    <location>
        <position position="382"/>
    </location>
</feature>
<dbReference type="GO" id="GO:0043171">
    <property type="term" value="P:peptide catabolic process"/>
    <property type="evidence" value="ECO:0007669"/>
    <property type="project" value="TreeGrafter"/>
</dbReference>
<reference evidence="24" key="1">
    <citation type="submission" date="2023-03" db="EMBL/GenBank/DDBJ databases">
        <title>Electrophorus voltai genome.</title>
        <authorList>
            <person name="Bian C."/>
        </authorList>
    </citation>
    <scope>NUCLEOTIDE SEQUENCE</scope>
    <source>
        <strain evidence="24">CB-2022</strain>
        <tissue evidence="24">Muscle</tissue>
    </source>
</reference>
<dbReference type="Gene3D" id="2.60.40.1910">
    <property type="match status" value="2"/>
</dbReference>
<name>A0AAD9DWY7_9TELE</name>
<keyword evidence="7" id="KW-0812">Transmembrane</keyword>
<dbReference type="FunFam" id="2.60.40.1730:FF:000001">
    <property type="entry name" value="Leucyl-cystinyl aminopeptidase"/>
    <property type="match status" value="1"/>
</dbReference>
<feature type="region of interest" description="Disordered" evidence="20">
    <location>
        <begin position="41"/>
        <end position="66"/>
    </location>
</feature>
<dbReference type="GO" id="GO:0042277">
    <property type="term" value="F:peptide binding"/>
    <property type="evidence" value="ECO:0007669"/>
    <property type="project" value="TreeGrafter"/>
</dbReference>
<dbReference type="Gene3D" id="1.25.50.20">
    <property type="match status" value="2"/>
</dbReference>
<feature type="compositionally biased region" description="Low complexity" evidence="20">
    <location>
        <begin position="45"/>
        <end position="55"/>
    </location>
</feature>
<keyword evidence="10 18" id="KW-0862">Zinc</keyword>
<comment type="similarity">
    <text evidence="2">Belongs to the peptidase M1 family.</text>
</comment>
<dbReference type="FunFam" id="1.25.50.20:FF:000001">
    <property type="entry name" value="Aminopeptidase"/>
    <property type="match status" value="1"/>
</dbReference>
<dbReference type="GO" id="GO:0070006">
    <property type="term" value="F:metalloaminopeptidase activity"/>
    <property type="evidence" value="ECO:0007669"/>
    <property type="project" value="TreeGrafter"/>
</dbReference>
<gene>
    <name evidence="24" type="ORF">P4O66_006817</name>
</gene>
<dbReference type="SUPFAM" id="SSF63737">
    <property type="entry name" value="Leukotriene A4 hydrolase N-terminal domain"/>
    <property type="match status" value="2"/>
</dbReference>
<dbReference type="Pfam" id="PF01433">
    <property type="entry name" value="Peptidase_M1"/>
    <property type="match status" value="2"/>
</dbReference>
<keyword evidence="25" id="KW-1185">Reference proteome</keyword>
<keyword evidence="11" id="KW-0735">Signal-anchor</keyword>
<evidence type="ECO:0008006" key="26">
    <source>
        <dbReference type="Google" id="ProtNLM"/>
    </source>
</evidence>
<feature type="binding site" evidence="18">
    <location>
        <position position="381"/>
    </location>
    <ligand>
        <name>Zn(2+)</name>
        <dbReference type="ChEBI" id="CHEBI:29105"/>
        <note>catalytic</note>
    </ligand>
</feature>
<evidence type="ECO:0000256" key="20">
    <source>
        <dbReference type="SAM" id="MobiDB-lite"/>
    </source>
</evidence>
<dbReference type="InterPro" id="IPR027268">
    <property type="entry name" value="Peptidase_M4/M1_CTD_sf"/>
</dbReference>
<dbReference type="Proteomes" id="UP001239994">
    <property type="component" value="Unassembled WGS sequence"/>
</dbReference>
<evidence type="ECO:0000256" key="12">
    <source>
        <dbReference type="ARBA" id="ARBA00022989"/>
    </source>
</evidence>
<feature type="domain" description="Aminopeptidase N-like N-terminal" evidence="23">
    <location>
        <begin position="857"/>
        <end position="932"/>
    </location>
</feature>
<evidence type="ECO:0000256" key="7">
    <source>
        <dbReference type="ARBA" id="ARBA00022692"/>
    </source>
</evidence>
<evidence type="ECO:0000256" key="5">
    <source>
        <dbReference type="ARBA" id="ARBA00022475"/>
    </source>
</evidence>
<dbReference type="PANTHER" id="PTHR11533:SF300">
    <property type="entry name" value="AMINOPEPTIDASE"/>
    <property type="match status" value="1"/>
</dbReference>
<dbReference type="CDD" id="cd09601">
    <property type="entry name" value="M1_APN-Q_like"/>
    <property type="match status" value="2"/>
</dbReference>
<feature type="domain" description="ERAP1-like C-terminal" evidence="22">
    <location>
        <begin position="1272"/>
        <end position="1571"/>
    </location>
</feature>
<accession>A0AAD9DWY7</accession>
<dbReference type="FunFam" id="2.60.40.1910:FF:000005">
    <property type="entry name" value="Aminopeptidase"/>
    <property type="match status" value="2"/>
</dbReference>
<sequence length="1601" mass="183563">MPVMGRGYYISKQLAMAMALLAVLATSTILALSVAYSKEKSKGQSTDTSTSSALPATPPPSDPWDKYRLPDTLSPQYYNMTLWPRLTMDAQGVYRFTGSSGVAFICMKETDLILIHSRKLNLTLFNGHHAKLSGMHGVVAPAIKKSWFQVETQYLVVQLKGMLKPGKSYWLYVEFQGELADDLEGFYRSEYEEDGVKKLIAITQMQPTYARKAFPCFDEPAMKAIFHIALIHEPGTVALSNSREMGTKNLTINGTKVIKTRFHPTKNMSTYLVAFVVSDFTYISKPNDKKIMVRVWARKKAIDEGQGGYALSITQPILEFFEKYYSTKYPLNKSDQIALPDFNAGAMENWGLITYRETALLYDPKTSANGNQQRVLIVVSHELAHMWFGNLVTLKWWNDLWLNEGFASYVEYLGADYAEPTWHIKDQIILYDIYQAFAVDSLVSSHPLSCKEEEVNKPEEISQMFNTISYSKGAAVLRMLSEFLTEPVFAKGLGTYLKHFAFGNSEYSDLWDHLQNATDETPELKLPHSVHDIMNRWILQMGFPLVTIDTQTGNVSQKHFLLDPNSVVERPSEFNYEWFIPIKWMKGGLEQDRLWLLRKAVVHKSMKVSRDEWVLANLNVSGYYRVNYDLENWEKLLNQLNSNHQKIPVINRAQILDDAFNLATASILNITLALRTTKYLSSEREYIPWEAAFRCLSSLYLVFDRNEVYGALQAYLRKQVTPLFNHFASITVNWTIVPLGHSDQFTQIIALSLACRAGLQECLDLTQTWFRQWMQHPENNMIHPNLRSTVYCNAIAAGGAQEWDFGWRMFKKATVAAEATKLRSALACTREPWLLNRYPIPYCTVYYELIQISSLKEMVVATTQMQPTDARKAFPCFDEPAMKAVFHMTLIHVPGTKALANAMEIGTKLITLNNQTVLQTKFEPTKKMSTYLLAFIVSDFDFIRAPQREKVLIRIWARRKAINSGQGDYSLNITGLLLDFFQYYYNTSYPLHKSDQVALPDFSAGAMENWGLVTYRETTLLYDPEVSSNEDKEDVVIVISHELAHMWFGNLVTMKWWNDVWLNEGFATYVSYLGASEAEPTWSIKDLMVLDVIQPALLVDSQGSSHPLSCLEDAINTPKEISALFNSITYKKGAAVLRMLSEVLSEPVFVKGLIAYLNQFAYGNTVYTDLWGQIQAVVDLNPELNLPATINEIMNRWTLQMGFPVVTIDTQTGRITQKPFLLDPDTQLGRPSAYEYEWFVPIKWMKNGTNMGQYWLLNETDTHLSMKTNNKWVLANLNISGFYRVNYDSQNWQRLLSQLTTDHTAIPIINRAQIIDDAFSLSRAKIISTTVALSTTKYLSKETEYVPWESAVRNLNYFSDMLEQTEVYDAMQNYLRQKVQPLFTYFKKITSDWTQIPSRHTDQYNQINAISLGCKTGVEGCMNLTSMWYNKWMENPSKNLIHPNLKATVYCYAISIGGDAEWEFGWKMYKNATIAAEAKKLMSALSCTRKPLLLQRYLKYTLDPNMIRKQDVVFIMAHAASSVVGRAQVWNFIRANWHHFVKDYDGFYSFGYIMLLVTRRFSTETELNQIAKRKGTSYLAAEEKHCWETQANRKSINTRQR</sequence>
<dbReference type="InterPro" id="IPR014782">
    <property type="entry name" value="Peptidase_M1_dom"/>
</dbReference>
<dbReference type="Gene3D" id="1.10.390.10">
    <property type="entry name" value="Neutral Protease Domain 2"/>
    <property type="match status" value="2"/>
</dbReference>
<dbReference type="InterPro" id="IPR050344">
    <property type="entry name" value="Peptidase_M1_aminopeptidases"/>
</dbReference>
<feature type="binding site" evidence="18">
    <location>
        <position position="385"/>
    </location>
    <ligand>
        <name>Zn(2+)</name>
        <dbReference type="ChEBI" id="CHEBI:29105"/>
        <note>catalytic</note>
    </ligand>
</feature>
<dbReference type="PRINTS" id="PR00756">
    <property type="entry name" value="ALADIPTASE"/>
</dbReference>
<dbReference type="InterPro" id="IPR045357">
    <property type="entry name" value="Aminopeptidase_N-like_N"/>
</dbReference>
<evidence type="ECO:0000256" key="15">
    <source>
        <dbReference type="ARBA" id="ARBA00023157"/>
    </source>
</evidence>
<dbReference type="InterPro" id="IPR024571">
    <property type="entry name" value="ERAP1-like_C_dom"/>
</dbReference>
<comment type="subcellular location">
    <subcellularLocation>
        <location evidence="1">Cell membrane</location>
        <topology evidence="1">Single-pass type II membrane protein</topology>
    </subcellularLocation>
</comment>
<dbReference type="InterPro" id="IPR042097">
    <property type="entry name" value="Aminopeptidase_N-like_N_sf"/>
</dbReference>
<evidence type="ECO:0000259" key="23">
    <source>
        <dbReference type="Pfam" id="PF17900"/>
    </source>
</evidence>
<evidence type="ECO:0000256" key="13">
    <source>
        <dbReference type="ARBA" id="ARBA00023049"/>
    </source>
</evidence>
<proteinExistence type="inferred from homology"/>
<evidence type="ECO:0000256" key="16">
    <source>
        <dbReference type="ARBA" id="ARBA00023180"/>
    </source>
</evidence>
<dbReference type="GO" id="GO:0005615">
    <property type="term" value="C:extracellular space"/>
    <property type="evidence" value="ECO:0007669"/>
    <property type="project" value="TreeGrafter"/>
</dbReference>
<feature type="domain" description="Aminopeptidase N-like N-terminal" evidence="23">
    <location>
        <begin position="75"/>
        <end position="272"/>
    </location>
</feature>
<comment type="caution">
    <text evidence="24">The sequence shown here is derived from an EMBL/GenBank/DDBJ whole genome shotgun (WGS) entry which is preliminary data.</text>
</comment>
<evidence type="ECO:0000313" key="24">
    <source>
        <dbReference type="EMBL" id="KAK1798510.1"/>
    </source>
</evidence>
<evidence type="ECO:0000256" key="9">
    <source>
        <dbReference type="ARBA" id="ARBA00022801"/>
    </source>
</evidence>
<dbReference type="EMBL" id="JAROKS010000012">
    <property type="protein sequence ID" value="KAK1798510.1"/>
    <property type="molecule type" value="Genomic_DNA"/>
</dbReference>
<feature type="domain" description="ERAP1-like C-terminal" evidence="22">
    <location>
        <begin position="613"/>
        <end position="838"/>
    </location>
</feature>
<evidence type="ECO:0000256" key="3">
    <source>
        <dbReference type="ARBA" id="ARBA00011738"/>
    </source>
</evidence>
<evidence type="ECO:0000256" key="11">
    <source>
        <dbReference type="ARBA" id="ARBA00022968"/>
    </source>
</evidence>
<keyword evidence="9" id="KW-0378">Hydrolase</keyword>
<evidence type="ECO:0000256" key="1">
    <source>
        <dbReference type="ARBA" id="ARBA00004401"/>
    </source>
</evidence>
<keyword evidence="6" id="KW-0645">Protease</keyword>
<keyword evidence="16" id="KW-0325">Glycoprotein</keyword>
<keyword evidence="4" id="KW-0031">Aminopeptidase</keyword>
<dbReference type="SUPFAM" id="SSF55486">
    <property type="entry name" value="Metalloproteases ('zincins'), catalytic domain"/>
    <property type="match status" value="2"/>
</dbReference>
<evidence type="ECO:0000256" key="19">
    <source>
        <dbReference type="PIRSR" id="PIRSR634016-4"/>
    </source>
</evidence>
<evidence type="ECO:0000259" key="21">
    <source>
        <dbReference type="Pfam" id="PF01433"/>
    </source>
</evidence>
<comment type="subunit">
    <text evidence="3">Homodimer.</text>
</comment>
<dbReference type="InterPro" id="IPR001930">
    <property type="entry name" value="Peptidase_M1"/>
</dbReference>
<evidence type="ECO:0000256" key="8">
    <source>
        <dbReference type="ARBA" id="ARBA00022723"/>
    </source>
</evidence>
<evidence type="ECO:0000313" key="25">
    <source>
        <dbReference type="Proteomes" id="UP001239994"/>
    </source>
</evidence>
<dbReference type="GO" id="GO:0008270">
    <property type="term" value="F:zinc ion binding"/>
    <property type="evidence" value="ECO:0007669"/>
    <property type="project" value="InterPro"/>
</dbReference>
<dbReference type="Pfam" id="PF17900">
    <property type="entry name" value="Peptidase_M1_N"/>
    <property type="match status" value="2"/>
</dbReference>
<evidence type="ECO:0000256" key="4">
    <source>
        <dbReference type="ARBA" id="ARBA00022438"/>
    </source>
</evidence>
<keyword evidence="14" id="KW-0472">Membrane</keyword>
<dbReference type="Gene3D" id="2.60.40.1730">
    <property type="entry name" value="tricorn interacting facor f3 domain"/>
    <property type="match status" value="2"/>
</dbReference>
<feature type="binding site" evidence="18">
    <location>
        <position position="404"/>
    </location>
    <ligand>
        <name>Zn(2+)</name>
        <dbReference type="ChEBI" id="CHEBI:29105"/>
        <note>catalytic</note>
    </ligand>
</feature>
<evidence type="ECO:0000259" key="22">
    <source>
        <dbReference type="Pfam" id="PF11838"/>
    </source>
</evidence>
<evidence type="ECO:0000256" key="6">
    <source>
        <dbReference type="ARBA" id="ARBA00022670"/>
    </source>
</evidence>
<comment type="cofactor">
    <cofactor evidence="18">
        <name>Zn(2+)</name>
        <dbReference type="ChEBI" id="CHEBI:29105"/>
    </cofactor>
    <text evidence="18">Binds 1 zinc ion per subunit.</text>
</comment>
<dbReference type="InterPro" id="IPR034016">
    <property type="entry name" value="M1_APN-typ"/>
</dbReference>
<dbReference type="FunFam" id="1.25.50.20:FF:000012">
    <property type="entry name" value="Aminopeptidase N"/>
    <property type="match status" value="1"/>
</dbReference>
<evidence type="ECO:0000256" key="10">
    <source>
        <dbReference type="ARBA" id="ARBA00022833"/>
    </source>
</evidence>